<keyword evidence="6 7" id="KW-1119">Modulation of host cell apoptosis by virus</keyword>
<keyword evidence="3 7" id="KW-0244">Early protein</keyword>
<keyword evidence="10" id="KW-1185">Reference proteome</keyword>
<evidence type="ECO:0000256" key="4">
    <source>
        <dbReference type="ARBA" id="ARBA00022581"/>
    </source>
</evidence>
<organism evidence="9 10">
    <name type="scientific">Simian adenovirus 3</name>
    <dbReference type="NCBI Taxonomy" id="38420"/>
    <lineage>
        <taxon>Viruses</taxon>
        <taxon>Varidnaviria</taxon>
        <taxon>Bamfordvirae</taxon>
        <taxon>Preplasmiviricota</taxon>
        <taxon>Polisuviricotina</taxon>
        <taxon>Pharingeaviricetes</taxon>
        <taxon>Rowavirales</taxon>
        <taxon>Adenoviridae</taxon>
        <taxon>Mastadenovirus</taxon>
        <taxon>Mastadenovirus simiae</taxon>
        <taxon>Simian mastadenovirus A</taxon>
    </lineage>
</organism>
<dbReference type="Proteomes" id="UP000113783">
    <property type="component" value="Segment"/>
</dbReference>
<dbReference type="InterPro" id="IPR002475">
    <property type="entry name" value="Bcl2-like"/>
</dbReference>
<evidence type="ECO:0000313" key="10">
    <source>
        <dbReference type="Proteomes" id="UP000113783"/>
    </source>
</evidence>
<dbReference type="PROSITE" id="PS50062">
    <property type="entry name" value="BCL2_FAMILY"/>
    <property type="match status" value="1"/>
</dbReference>
<reference evidence="9 10" key="1">
    <citation type="journal article" date="2004" name="J. Gen. Virol.">
        <title>Analysis of the first complete genome sequence of an Old World monkey adenovirus reveals a lineage distinct from the six human adenovirus species.</title>
        <authorList>
            <person name="Kovacs G.M."/>
            <person name="Davison A.J."/>
            <person name="Zakhartchouk A.N."/>
            <person name="Harrach B."/>
        </authorList>
    </citation>
    <scope>NUCLEOTIDE SEQUENCE [LARGE SCALE GENOMIC DNA]</scope>
    <source>
        <strain evidence="9">ATCC VR-1449</strain>
    </source>
</reference>
<dbReference type="EMBL" id="AY598782">
    <property type="protein sequence ID" value="AAT84614.1"/>
    <property type="molecule type" value="Genomic_DNA"/>
</dbReference>
<comment type="similarity">
    <text evidence="1 7">Belongs to the adenoviridae E1B 19 kDa protein family.</text>
</comment>
<keyword evidence="5 7" id="KW-1081">Inhibition of host apoptosis by viral BCL2-like protein</keyword>
<dbReference type="RefSeq" id="YP_067904.1">
    <property type="nucleotide sequence ID" value="NC_006144.1"/>
</dbReference>
<evidence type="ECO:0000256" key="7">
    <source>
        <dbReference type="RuleBase" id="RU364111"/>
    </source>
</evidence>
<evidence type="ECO:0000256" key="2">
    <source>
        <dbReference type="ARBA" id="ARBA00013796"/>
    </source>
</evidence>
<accession>A0A9W3HRK4</accession>
<sequence>MDLYESLENLSSLRRLLEEASDRTSYIWRFLFGSPLSRFLYRVKREHLTEFDGLLEQLPGLFDSLNLGHRTLLEERLFPQLDFSSPGRLCSALAFAVHLLDRWNEQTQLSPGYTLDFLTLCLWKFGIRRGRKLYGRLVERHPSLRQQRLQAQVLLRREDLEAISEEESGMEEKNPRAGLDPPAEE</sequence>
<name>A0A9W3HRK4_9ADEN</name>
<evidence type="ECO:0000256" key="1">
    <source>
        <dbReference type="ARBA" id="ARBA00010275"/>
    </source>
</evidence>
<evidence type="ECO:0000256" key="5">
    <source>
        <dbReference type="ARBA" id="ARBA00023189"/>
    </source>
</evidence>
<protein>
    <recommendedName>
        <fullName evidence="2 7">E1B protein, small T-antigen</fullName>
    </recommendedName>
</protein>
<gene>
    <name evidence="9" type="primary">E1B</name>
</gene>
<evidence type="ECO:0000256" key="3">
    <source>
        <dbReference type="ARBA" id="ARBA00022518"/>
    </source>
</evidence>
<dbReference type="Pfam" id="PF01691">
    <property type="entry name" value="Adeno_E1B_19K"/>
    <property type="match status" value="1"/>
</dbReference>
<dbReference type="InterPro" id="IPR002924">
    <property type="entry name" value="Adenovir_t-Ag_E1B_19kDa"/>
</dbReference>
<evidence type="ECO:0000313" key="9">
    <source>
        <dbReference type="EMBL" id="AAT84614.1"/>
    </source>
</evidence>
<evidence type="ECO:0000256" key="6">
    <source>
        <dbReference type="ARBA" id="ARBA00023323"/>
    </source>
</evidence>
<keyword evidence="4 7" id="KW-0945">Host-virus interaction</keyword>
<dbReference type="GO" id="GO:0033668">
    <property type="term" value="P:symbiont-mediated suppression of host apoptosis"/>
    <property type="evidence" value="ECO:0007669"/>
    <property type="project" value="UniProtKB-KW"/>
</dbReference>
<proteinExistence type="inferred from homology"/>
<feature type="region of interest" description="Disordered" evidence="8">
    <location>
        <begin position="163"/>
        <end position="185"/>
    </location>
</feature>
<evidence type="ECO:0000256" key="8">
    <source>
        <dbReference type="SAM" id="MobiDB-lite"/>
    </source>
</evidence>
<dbReference type="GeneID" id="3126070"/>